<evidence type="ECO:0000256" key="2">
    <source>
        <dbReference type="ARBA" id="ARBA00005967"/>
    </source>
</evidence>
<dbReference type="PANTHER" id="PTHR34299:SF1">
    <property type="entry name" value="DIACYLGLYCEROL KINASE"/>
    <property type="match status" value="1"/>
</dbReference>
<feature type="binding site" evidence="17">
    <location>
        <begin position="88"/>
        <end position="89"/>
    </location>
    <ligand>
        <name>ATP</name>
        <dbReference type="ChEBI" id="CHEBI:30616"/>
    </ligand>
</feature>
<feature type="transmembrane region" description="Helical" evidence="19">
    <location>
        <begin position="25"/>
        <end position="44"/>
    </location>
</feature>
<keyword evidence="6 19" id="KW-0812">Transmembrane</keyword>
<feature type="transmembrane region" description="Helical" evidence="19">
    <location>
        <begin position="90"/>
        <end position="111"/>
    </location>
</feature>
<dbReference type="OrthoDB" id="1493837at2"/>
<evidence type="ECO:0000256" key="14">
    <source>
        <dbReference type="ARBA" id="ARBA00023264"/>
    </source>
</evidence>
<evidence type="ECO:0000313" key="20">
    <source>
        <dbReference type="EMBL" id="RWY49283.1"/>
    </source>
</evidence>
<keyword evidence="18" id="KW-0479">Metal-binding</keyword>
<keyword evidence="12 19" id="KW-0472">Membrane</keyword>
<evidence type="ECO:0000256" key="12">
    <source>
        <dbReference type="ARBA" id="ARBA00023136"/>
    </source>
</evidence>
<evidence type="ECO:0000256" key="8">
    <source>
        <dbReference type="ARBA" id="ARBA00022777"/>
    </source>
</evidence>
<evidence type="ECO:0000256" key="10">
    <source>
        <dbReference type="ARBA" id="ARBA00022989"/>
    </source>
</evidence>
<feature type="transmembrane region" description="Helical" evidence="19">
    <location>
        <begin position="50"/>
        <end position="69"/>
    </location>
</feature>
<name>A0A444MKC8_9SPHI</name>
<comment type="similarity">
    <text evidence="2">Belongs to the bacterial diacylglycerol kinase family.</text>
</comment>
<evidence type="ECO:0000256" key="16">
    <source>
        <dbReference type="PIRSR" id="PIRSR600829-2"/>
    </source>
</evidence>
<evidence type="ECO:0000256" key="13">
    <source>
        <dbReference type="ARBA" id="ARBA00023209"/>
    </source>
</evidence>
<dbReference type="GO" id="GO:0008654">
    <property type="term" value="P:phospholipid biosynthetic process"/>
    <property type="evidence" value="ECO:0007669"/>
    <property type="project" value="UniProtKB-KW"/>
</dbReference>
<evidence type="ECO:0000313" key="21">
    <source>
        <dbReference type="Proteomes" id="UP000286701"/>
    </source>
</evidence>
<dbReference type="GO" id="GO:0005886">
    <property type="term" value="C:plasma membrane"/>
    <property type="evidence" value="ECO:0007669"/>
    <property type="project" value="UniProtKB-SubCell"/>
</dbReference>
<dbReference type="GO" id="GO:0005524">
    <property type="term" value="F:ATP binding"/>
    <property type="evidence" value="ECO:0007669"/>
    <property type="project" value="UniProtKB-KW"/>
</dbReference>
<evidence type="ECO:0000256" key="7">
    <source>
        <dbReference type="ARBA" id="ARBA00022741"/>
    </source>
</evidence>
<evidence type="ECO:0000256" key="5">
    <source>
        <dbReference type="ARBA" id="ARBA00022679"/>
    </source>
</evidence>
<dbReference type="GO" id="GO:0016301">
    <property type="term" value="F:kinase activity"/>
    <property type="evidence" value="ECO:0007669"/>
    <property type="project" value="UniProtKB-KW"/>
</dbReference>
<evidence type="ECO:0000256" key="1">
    <source>
        <dbReference type="ARBA" id="ARBA00004651"/>
    </source>
</evidence>
<dbReference type="RefSeq" id="WP_128535354.1">
    <property type="nucleotide sequence ID" value="NZ_SBIW01000008.1"/>
</dbReference>
<dbReference type="GO" id="GO:0046872">
    <property type="term" value="F:metal ion binding"/>
    <property type="evidence" value="ECO:0007669"/>
    <property type="project" value="UniProtKB-KW"/>
</dbReference>
<proteinExistence type="inferred from homology"/>
<evidence type="ECO:0000256" key="6">
    <source>
        <dbReference type="ARBA" id="ARBA00022692"/>
    </source>
</evidence>
<dbReference type="InterPro" id="IPR036945">
    <property type="entry name" value="DAGK_sf"/>
</dbReference>
<dbReference type="AlphaFoldDB" id="A0A444MKC8"/>
<dbReference type="Gene3D" id="1.10.287.3610">
    <property type="match status" value="1"/>
</dbReference>
<comment type="subcellular location">
    <subcellularLocation>
        <location evidence="1">Cell membrane</location>
        <topology evidence="1">Multi-pass membrane protein</topology>
    </subcellularLocation>
</comment>
<evidence type="ECO:0000256" key="3">
    <source>
        <dbReference type="ARBA" id="ARBA00022475"/>
    </source>
</evidence>
<feature type="binding site" evidence="17">
    <location>
        <position position="70"/>
    </location>
    <ligand>
        <name>ATP</name>
        <dbReference type="ChEBI" id="CHEBI:30616"/>
    </ligand>
</feature>
<evidence type="ECO:0000256" key="9">
    <source>
        <dbReference type="ARBA" id="ARBA00022840"/>
    </source>
</evidence>
<dbReference type="CDD" id="cd14265">
    <property type="entry name" value="UDPK_IM_like"/>
    <property type="match status" value="1"/>
</dbReference>
<keyword evidence="21" id="KW-1185">Reference proteome</keyword>
<evidence type="ECO:0000256" key="18">
    <source>
        <dbReference type="PIRSR" id="PIRSR600829-4"/>
    </source>
</evidence>
<keyword evidence="13" id="KW-0594">Phospholipid biosynthesis</keyword>
<comment type="caution">
    <text evidence="20">The sequence shown here is derived from an EMBL/GenBank/DDBJ whole genome shotgun (WGS) entry which is preliminary data.</text>
</comment>
<evidence type="ECO:0000256" key="19">
    <source>
        <dbReference type="SAM" id="Phobius"/>
    </source>
</evidence>
<reference evidence="20 21" key="1">
    <citation type="submission" date="2019-01" db="EMBL/GenBank/DDBJ databases">
        <title>Mucilaginibacter antarcticum sp. nov., isolated from antarctic soil.</title>
        <authorList>
            <person name="Yan Y.-Q."/>
            <person name="Du Z.-J."/>
        </authorList>
    </citation>
    <scope>NUCLEOTIDE SEQUENCE [LARGE SCALE GENOMIC DNA]</scope>
    <source>
        <strain evidence="20 21">F01003</strain>
    </source>
</reference>
<sequence length="122" mass="13376">MKKFIRGFGFAFNGLKYAFATQINFRVHVFAALPVIGLSFYLHISTAEWNWILLCIAMVLLTELLNTGIETLTDLVSPGYNKLAGHVKDISAAAVLVVAFFALITGLIIFLPKILLLVGYAA</sequence>
<keyword evidence="11" id="KW-0443">Lipid metabolism</keyword>
<protein>
    <submittedName>
        <fullName evidence="20">Diacylglycerol kinase family protein</fullName>
    </submittedName>
</protein>
<keyword evidence="14" id="KW-1208">Phospholipid metabolism</keyword>
<accession>A0A444MKC8</accession>
<dbReference type="InterPro" id="IPR000829">
    <property type="entry name" value="DAGK"/>
</dbReference>
<dbReference type="Proteomes" id="UP000286701">
    <property type="component" value="Unassembled WGS sequence"/>
</dbReference>
<evidence type="ECO:0000256" key="17">
    <source>
        <dbReference type="PIRSR" id="PIRSR600829-3"/>
    </source>
</evidence>
<dbReference type="PANTHER" id="PTHR34299">
    <property type="entry name" value="DIACYLGLYCEROL KINASE"/>
    <property type="match status" value="1"/>
</dbReference>
<dbReference type="EMBL" id="SBIW01000008">
    <property type="protein sequence ID" value="RWY49283.1"/>
    <property type="molecule type" value="Genomic_DNA"/>
</dbReference>
<organism evidence="20 21">
    <name type="scientific">Mucilaginibacter gilvus</name>
    <dbReference type="NCBI Taxonomy" id="2305909"/>
    <lineage>
        <taxon>Bacteria</taxon>
        <taxon>Pseudomonadati</taxon>
        <taxon>Bacteroidota</taxon>
        <taxon>Sphingobacteriia</taxon>
        <taxon>Sphingobacteriales</taxon>
        <taxon>Sphingobacteriaceae</taxon>
        <taxon>Mucilaginibacter</taxon>
    </lineage>
</organism>
<gene>
    <name evidence="20" type="ORF">EPL05_17895</name>
</gene>
<keyword evidence="3" id="KW-1003">Cell membrane</keyword>
<keyword evidence="9 17" id="KW-0067">ATP-binding</keyword>
<feature type="binding site" evidence="16">
    <location>
        <position position="63"/>
    </location>
    <ligand>
        <name>substrate</name>
    </ligand>
</feature>
<keyword evidence="8 20" id="KW-0418">Kinase</keyword>
<keyword evidence="10 19" id="KW-1133">Transmembrane helix</keyword>
<dbReference type="InterPro" id="IPR033717">
    <property type="entry name" value="UDPK"/>
</dbReference>
<evidence type="ECO:0000256" key="15">
    <source>
        <dbReference type="PIRSR" id="PIRSR600829-1"/>
    </source>
</evidence>
<keyword evidence="18" id="KW-0460">Magnesium</keyword>
<keyword evidence="5" id="KW-0808">Transferase</keyword>
<evidence type="ECO:0000256" key="4">
    <source>
        <dbReference type="ARBA" id="ARBA00022516"/>
    </source>
</evidence>
<evidence type="ECO:0000256" key="11">
    <source>
        <dbReference type="ARBA" id="ARBA00023098"/>
    </source>
</evidence>
<feature type="active site" description="Proton acceptor" evidence="15">
    <location>
        <position position="63"/>
    </location>
</feature>
<comment type="cofactor">
    <cofactor evidence="18">
        <name>Mg(2+)</name>
        <dbReference type="ChEBI" id="CHEBI:18420"/>
    </cofactor>
    <text evidence="18">Mn(2+), Zn(2+), Cd(2+) and Co(2+) support activity to lesser extents.</text>
</comment>
<keyword evidence="7 17" id="KW-0547">Nucleotide-binding</keyword>
<dbReference type="Pfam" id="PF01219">
    <property type="entry name" value="DAGK_prokar"/>
    <property type="match status" value="1"/>
</dbReference>
<feature type="binding site" evidence="18">
    <location>
        <position position="70"/>
    </location>
    <ligand>
        <name>a divalent metal cation</name>
        <dbReference type="ChEBI" id="CHEBI:60240"/>
    </ligand>
</feature>
<keyword evidence="4" id="KW-0444">Lipid biosynthesis</keyword>